<proteinExistence type="predicted"/>
<organism evidence="1 2">
    <name type="scientific">Zymomonas mobilis subsp. mobilis (strain ATCC 31821 / ZM4 / CP4)</name>
    <dbReference type="NCBI Taxonomy" id="264203"/>
    <lineage>
        <taxon>Bacteria</taxon>
        <taxon>Pseudomonadati</taxon>
        <taxon>Pseudomonadota</taxon>
        <taxon>Alphaproteobacteria</taxon>
        <taxon>Sphingomonadales</taxon>
        <taxon>Zymomonadaceae</taxon>
        <taxon>Zymomonas</taxon>
    </lineage>
</organism>
<keyword evidence="2" id="KW-1185">Reference proteome</keyword>
<protein>
    <recommendedName>
        <fullName evidence="3">RiboL-PSP-HEPN domain-containing protein</fullName>
    </recommendedName>
</protein>
<evidence type="ECO:0000313" key="2">
    <source>
        <dbReference type="Proteomes" id="UP000001173"/>
    </source>
</evidence>
<dbReference type="KEGG" id="zmo:ZMO0011"/>
<gene>
    <name evidence="1" type="ordered locus">ZMO0011</name>
</gene>
<dbReference type="HOGENOM" id="CLU_067798_0_0_5"/>
<dbReference type="STRING" id="264203.ZMO0011"/>
<accession>Q5NRL9</accession>
<reference evidence="1 2" key="1">
    <citation type="journal article" date="2005" name="Nat. Biotechnol.">
        <title>The genome sequence of the ethanologenic bacterium Zymomonas mobilis ZM4.</title>
        <authorList>
            <person name="Seo J.S."/>
            <person name="Chong H."/>
            <person name="Park H.S."/>
            <person name="Yoon K.O."/>
            <person name="Jung C."/>
            <person name="Kim J.J."/>
            <person name="Hong J.H."/>
            <person name="Kim H."/>
            <person name="Kim J.H."/>
            <person name="Kil J.I."/>
            <person name="Park C.J."/>
            <person name="Oh H.M."/>
            <person name="Lee J.S."/>
            <person name="Jin S.J."/>
            <person name="Um H.W."/>
            <person name="Lee H.J."/>
            <person name="Oh S.J."/>
            <person name="Kim J.Y."/>
            <person name="Kang H.L."/>
            <person name="Lee S.Y."/>
            <person name="Lee K.J."/>
            <person name="Kang H.S."/>
        </authorList>
    </citation>
    <scope>NUCLEOTIDE SEQUENCE [LARGE SCALE GENOMIC DNA]</scope>
    <source>
        <strain evidence="2">ATCC 31821 / ZM4 / CP4</strain>
    </source>
</reference>
<dbReference type="eggNOG" id="ENOG5031703">
    <property type="taxonomic scope" value="Bacteria"/>
</dbReference>
<name>Q5NRL9_ZYMMO</name>
<reference evidence="1 2" key="2">
    <citation type="journal article" date="2009" name="Nat. Biotechnol.">
        <title>Improved genome annotation for Zymomonas mobilis.</title>
        <authorList>
            <person name="Yang S."/>
            <person name="Pappas K.M."/>
            <person name="Hauser L.J."/>
            <person name="Land M.L."/>
            <person name="Chen G.L."/>
            <person name="Hurst G.B."/>
            <person name="Pan C."/>
            <person name="Kouvelis V.N."/>
            <person name="Typas M.A."/>
            <person name="Pelletier D.A."/>
            <person name="Klingeman D.M."/>
            <person name="Chang Y.J."/>
            <person name="Samatova N.F."/>
            <person name="Brown S.D."/>
        </authorList>
    </citation>
    <scope>NUCLEOTIDE SEQUENCE [LARGE SCALE GENOMIC DNA]</scope>
    <source>
        <strain evidence="2">ATCC 31821 / ZM4 / CP4</strain>
    </source>
</reference>
<evidence type="ECO:0000313" key="1">
    <source>
        <dbReference type="EMBL" id="AAV88635.2"/>
    </source>
</evidence>
<dbReference type="AlphaFoldDB" id="Q5NRL9"/>
<sequence>MVNFTCQHGHEITIIIQQEKFEILSEMAIKAIIDEYYRDAVASFAGSLERLHEFFIRATCKKHSIDTPTWGSAWKNMSNQSERQLGAFIGLHLIETRKNPRLLDQKQIAFRNAVIHKGKFPEKKETIQFGQEILDCARPILHLLKTKAYSSAIQELTSENIGERFLVEHKKSANISTMAKLTPLSLLRDIPDSIEDAISNYTNW</sequence>
<evidence type="ECO:0008006" key="3">
    <source>
        <dbReference type="Google" id="ProtNLM"/>
    </source>
</evidence>
<dbReference type="Proteomes" id="UP000001173">
    <property type="component" value="Chromosome"/>
</dbReference>
<dbReference type="EMBL" id="AE008692">
    <property type="protein sequence ID" value="AAV88635.2"/>
    <property type="molecule type" value="Genomic_DNA"/>
</dbReference>